<dbReference type="HOGENOM" id="CLU_009123_11_1_1"/>
<name>A0A0C3G023_PILCF</name>
<dbReference type="GO" id="GO:0046983">
    <property type="term" value="F:protein dimerization activity"/>
    <property type="evidence" value="ECO:0007669"/>
    <property type="project" value="InterPro"/>
</dbReference>
<dbReference type="SUPFAM" id="SSF53098">
    <property type="entry name" value="Ribonuclease H-like"/>
    <property type="match status" value="1"/>
</dbReference>
<dbReference type="InterPro" id="IPR008906">
    <property type="entry name" value="HATC_C_dom"/>
</dbReference>
<sequence length="68" mass="7598">VYPNLFRMALDFLSIPATSTAVKHVFSQGRQLLSFTCNRLHPSSICALLCLGSWDRNDLILFEDVLAA</sequence>
<protein>
    <recommendedName>
        <fullName evidence="1">HAT C-terminal dimerisation domain-containing protein</fullName>
    </recommendedName>
</protein>
<dbReference type="EMBL" id="KN832989">
    <property type="protein sequence ID" value="KIM83856.1"/>
    <property type="molecule type" value="Genomic_DNA"/>
</dbReference>
<evidence type="ECO:0000313" key="2">
    <source>
        <dbReference type="EMBL" id="KIM83856.1"/>
    </source>
</evidence>
<feature type="non-terminal residue" evidence="2">
    <location>
        <position position="68"/>
    </location>
</feature>
<dbReference type="OrthoDB" id="1715602at2759"/>
<gene>
    <name evidence="2" type="ORF">PILCRDRAFT_53533</name>
</gene>
<feature type="domain" description="HAT C-terminal dimerisation" evidence="1">
    <location>
        <begin position="2"/>
        <end position="54"/>
    </location>
</feature>
<dbReference type="InParanoid" id="A0A0C3G023"/>
<keyword evidence="3" id="KW-1185">Reference proteome</keyword>
<accession>A0A0C3G023</accession>
<dbReference type="InterPro" id="IPR012337">
    <property type="entry name" value="RNaseH-like_sf"/>
</dbReference>
<reference evidence="3" key="2">
    <citation type="submission" date="2015-01" db="EMBL/GenBank/DDBJ databases">
        <title>Evolutionary Origins and Diversification of the Mycorrhizal Mutualists.</title>
        <authorList>
            <consortium name="DOE Joint Genome Institute"/>
            <consortium name="Mycorrhizal Genomics Consortium"/>
            <person name="Kohler A."/>
            <person name="Kuo A."/>
            <person name="Nagy L.G."/>
            <person name="Floudas D."/>
            <person name="Copeland A."/>
            <person name="Barry K.W."/>
            <person name="Cichocki N."/>
            <person name="Veneault-Fourrey C."/>
            <person name="LaButti K."/>
            <person name="Lindquist E.A."/>
            <person name="Lipzen A."/>
            <person name="Lundell T."/>
            <person name="Morin E."/>
            <person name="Murat C."/>
            <person name="Riley R."/>
            <person name="Ohm R."/>
            <person name="Sun H."/>
            <person name="Tunlid A."/>
            <person name="Henrissat B."/>
            <person name="Grigoriev I.V."/>
            <person name="Hibbett D.S."/>
            <person name="Martin F."/>
        </authorList>
    </citation>
    <scope>NUCLEOTIDE SEQUENCE [LARGE SCALE GENOMIC DNA]</scope>
    <source>
        <strain evidence="3">F 1598</strain>
    </source>
</reference>
<proteinExistence type="predicted"/>
<dbReference type="Proteomes" id="UP000054166">
    <property type="component" value="Unassembled WGS sequence"/>
</dbReference>
<dbReference type="Pfam" id="PF05699">
    <property type="entry name" value="Dimer_Tnp_hAT"/>
    <property type="match status" value="1"/>
</dbReference>
<evidence type="ECO:0000313" key="3">
    <source>
        <dbReference type="Proteomes" id="UP000054166"/>
    </source>
</evidence>
<feature type="non-terminal residue" evidence="2">
    <location>
        <position position="1"/>
    </location>
</feature>
<reference evidence="2 3" key="1">
    <citation type="submission" date="2014-04" db="EMBL/GenBank/DDBJ databases">
        <authorList>
            <consortium name="DOE Joint Genome Institute"/>
            <person name="Kuo A."/>
            <person name="Tarkka M."/>
            <person name="Buscot F."/>
            <person name="Kohler A."/>
            <person name="Nagy L.G."/>
            <person name="Floudas D."/>
            <person name="Copeland A."/>
            <person name="Barry K.W."/>
            <person name="Cichocki N."/>
            <person name="Veneault-Fourrey C."/>
            <person name="LaButti K."/>
            <person name="Lindquist E.A."/>
            <person name="Lipzen A."/>
            <person name="Lundell T."/>
            <person name="Morin E."/>
            <person name="Murat C."/>
            <person name="Sun H."/>
            <person name="Tunlid A."/>
            <person name="Henrissat B."/>
            <person name="Grigoriev I.V."/>
            <person name="Hibbett D.S."/>
            <person name="Martin F."/>
            <person name="Nordberg H.P."/>
            <person name="Cantor M.N."/>
            <person name="Hua S.X."/>
        </authorList>
    </citation>
    <scope>NUCLEOTIDE SEQUENCE [LARGE SCALE GENOMIC DNA]</scope>
    <source>
        <strain evidence="2 3">F 1598</strain>
    </source>
</reference>
<evidence type="ECO:0000259" key="1">
    <source>
        <dbReference type="Pfam" id="PF05699"/>
    </source>
</evidence>
<dbReference type="AlphaFoldDB" id="A0A0C3G023"/>
<organism evidence="2 3">
    <name type="scientific">Piloderma croceum (strain F 1598)</name>
    <dbReference type="NCBI Taxonomy" id="765440"/>
    <lineage>
        <taxon>Eukaryota</taxon>
        <taxon>Fungi</taxon>
        <taxon>Dikarya</taxon>
        <taxon>Basidiomycota</taxon>
        <taxon>Agaricomycotina</taxon>
        <taxon>Agaricomycetes</taxon>
        <taxon>Agaricomycetidae</taxon>
        <taxon>Atheliales</taxon>
        <taxon>Atheliaceae</taxon>
        <taxon>Piloderma</taxon>
    </lineage>
</organism>